<dbReference type="RefSeq" id="WP_377058471.1">
    <property type="nucleotide sequence ID" value="NZ_JBHLUU010000103.1"/>
</dbReference>
<feature type="transmembrane region" description="Helical" evidence="1">
    <location>
        <begin position="12"/>
        <end position="35"/>
    </location>
</feature>
<proteinExistence type="predicted"/>
<evidence type="ECO:0000313" key="3">
    <source>
        <dbReference type="Proteomes" id="UP001589738"/>
    </source>
</evidence>
<evidence type="ECO:0000313" key="2">
    <source>
        <dbReference type="EMBL" id="MFC0476425.1"/>
    </source>
</evidence>
<feature type="transmembrane region" description="Helical" evidence="1">
    <location>
        <begin position="136"/>
        <end position="156"/>
    </location>
</feature>
<gene>
    <name evidence="2" type="ORF">ACFFHF_14530</name>
</gene>
<feature type="transmembrane region" description="Helical" evidence="1">
    <location>
        <begin position="62"/>
        <end position="80"/>
    </location>
</feature>
<dbReference type="EMBL" id="JBHLUU010000103">
    <property type="protein sequence ID" value="MFC0476425.1"/>
    <property type="molecule type" value="Genomic_DNA"/>
</dbReference>
<protein>
    <submittedName>
        <fullName evidence="2">YesL family protein</fullName>
    </submittedName>
</protein>
<feature type="transmembrane region" description="Helical" evidence="1">
    <location>
        <begin position="162"/>
        <end position="180"/>
    </location>
</feature>
<feature type="transmembrane region" description="Helical" evidence="1">
    <location>
        <begin position="92"/>
        <end position="115"/>
    </location>
</feature>
<organism evidence="2 3">
    <name type="scientific">Robertmurraya beringensis</name>
    <dbReference type="NCBI Taxonomy" id="641660"/>
    <lineage>
        <taxon>Bacteria</taxon>
        <taxon>Bacillati</taxon>
        <taxon>Bacillota</taxon>
        <taxon>Bacilli</taxon>
        <taxon>Bacillales</taxon>
        <taxon>Bacillaceae</taxon>
        <taxon>Robertmurraya</taxon>
    </lineage>
</organism>
<comment type="caution">
    <text evidence="2">The sequence shown here is derived from an EMBL/GenBank/DDBJ whole genome shotgun (WGS) entry which is preliminary data.</text>
</comment>
<keyword evidence="1" id="KW-1133">Transmembrane helix</keyword>
<accession>A0ABV6KU51</accession>
<evidence type="ECO:0000256" key="1">
    <source>
        <dbReference type="SAM" id="Phobius"/>
    </source>
</evidence>
<keyword evidence="1" id="KW-0812">Transmembrane</keyword>
<keyword evidence="3" id="KW-1185">Reference proteome</keyword>
<reference evidence="2 3" key="1">
    <citation type="submission" date="2024-09" db="EMBL/GenBank/DDBJ databases">
        <authorList>
            <person name="Sun Q."/>
            <person name="Mori K."/>
        </authorList>
    </citation>
    <scope>NUCLEOTIDE SEQUENCE [LARGE SCALE GENOMIC DNA]</scope>
    <source>
        <strain evidence="2 3">CGMCC 1.9126</strain>
    </source>
</reference>
<dbReference type="Proteomes" id="UP001589738">
    <property type="component" value="Unassembled WGS sequence"/>
</dbReference>
<sequence length="190" mass="22416">MLEIVTAFFQLNILWLIFCLPVITIFPATVAMYCVTRQWIIHKDYSVFRSYMKFFKENFKQSFVLGLIWLVLSGLLFLDFTLMNSLGSLQPIFYSIFLLIGFILLITTIYIFPMIAHYRMKTIDLVKNSFFFSLRFLPTTFLSLICMVATGLLLYFWQITFLFIYSVCAFCISFLCHRVLQKVQEQVKAL</sequence>
<dbReference type="InterPro" id="IPR006938">
    <property type="entry name" value="DUF624"/>
</dbReference>
<dbReference type="Pfam" id="PF04854">
    <property type="entry name" value="DUF624"/>
    <property type="match status" value="1"/>
</dbReference>
<keyword evidence="1" id="KW-0472">Membrane</keyword>
<name>A0ABV6KU51_9BACI</name>